<comment type="caution">
    <text evidence="2">The sequence shown here is derived from an EMBL/GenBank/DDBJ whole genome shotgun (WGS) entry which is preliminary data.</text>
</comment>
<evidence type="ECO:0000313" key="3">
    <source>
        <dbReference type="Proteomes" id="UP000469452"/>
    </source>
</evidence>
<evidence type="ECO:0008006" key="4">
    <source>
        <dbReference type="Google" id="ProtNLM"/>
    </source>
</evidence>
<dbReference type="VEuPathDB" id="FungiDB:H257_03526"/>
<proteinExistence type="predicted"/>
<sequence>MSMVVEDAKRQRKLVYNRNLLRQKRCKYLSERQALMDELTALEVQLHAQRASSAPLLPWREVMVGLKDDREFQERLSKELVSKYHTHKEIFRFLSKWANQVVNPQVEPPLPATDTWRNVTLLHNVHARRLGMDWITQQLYHNTDRCFYLHGVPSAGMLNDFQVNCSAATNDTLSYIWRFQHEFDMPFDPCRDALRDTVEEFVMGGLWNSRFSCFLDQHVVPDGAQYARSIRSPDEAVNYLVREFASPDDQRVTFVGRNILDDENHPASTHQSHRIFWYDLEKLSPTRTKLRILILKSQDISTKGYVALDEEATYWGCNLRDCPDHLKLQTFRTHAHNTGKSLLALGVYQMQKRMLQASSPTSSNYSSCSSSSISSSVSEHHPIR</sequence>
<accession>A0A6A4Z2H0</accession>
<dbReference type="Proteomes" id="UP000469452">
    <property type="component" value="Unassembled WGS sequence"/>
</dbReference>
<evidence type="ECO:0000256" key="1">
    <source>
        <dbReference type="SAM" id="MobiDB-lite"/>
    </source>
</evidence>
<name>A0A6A4Z2H0_APHAT</name>
<organism evidence="2 3">
    <name type="scientific">Aphanomyces astaci</name>
    <name type="common">Crayfish plague agent</name>
    <dbReference type="NCBI Taxonomy" id="112090"/>
    <lineage>
        <taxon>Eukaryota</taxon>
        <taxon>Sar</taxon>
        <taxon>Stramenopiles</taxon>
        <taxon>Oomycota</taxon>
        <taxon>Saprolegniomycetes</taxon>
        <taxon>Saprolegniales</taxon>
        <taxon>Verrucalvaceae</taxon>
        <taxon>Aphanomyces</taxon>
    </lineage>
</organism>
<reference evidence="2 3" key="1">
    <citation type="submission" date="2019-06" db="EMBL/GenBank/DDBJ databases">
        <title>Genomics analysis of Aphanomyces spp. identifies a new class of oomycete effector associated with host adaptation.</title>
        <authorList>
            <person name="Gaulin E."/>
        </authorList>
    </citation>
    <scope>NUCLEOTIDE SEQUENCE [LARGE SCALE GENOMIC DNA]</scope>
    <source>
        <strain evidence="2 3">E</strain>
    </source>
</reference>
<evidence type="ECO:0000313" key="2">
    <source>
        <dbReference type="EMBL" id="KAF0706242.1"/>
    </source>
</evidence>
<feature type="region of interest" description="Disordered" evidence="1">
    <location>
        <begin position="359"/>
        <end position="384"/>
    </location>
</feature>
<dbReference type="EMBL" id="VJMI01019845">
    <property type="protein sequence ID" value="KAF0706242.1"/>
    <property type="molecule type" value="Genomic_DNA"/>
</dbReference>
<gene>
    <name evidence="2" type="ORF">AaE_014221</name>
</gene>
<protein>
    <recommendedName>
        <fullName evidence="4">BZIP domain-containing protein</fullName>
    </recommendedName>
</protein>
<dbReference type="AlphaFoldDB" id="A0A6A4Z2H0"/>
<feature type="compositionally biased region" description="Low complexity" evidence="1">
    <location>
        <begin position="359"/>
        <end position="377"/>
    </location>
</feature>